<dbReference type="GO" id="GO:0019684">
    <property type="term" value="P:photosynthesis, light reaction"/>
    <property type="evidence" value="ECO:0007669"/>
    <property type="project" value="InterPro"/>
</dbReference>
<keyword evidence="8" id="KW-0408">Iron</keyword>
<protein>
    <recommendedName>
        <fullName evidence="2">Photosynthetic reaction center cytochrome c subunit</fullName>
    </recommendedName>
</protein>
<gene>
    <name evidence="10" type="ordered locus">Acid_3553</name>
</gene>
<dbReference type="InParanoid" id="Q020W4"/>
<dbReference type="KEGG" id="sus:Acid_3553"/>
<keyword evidence="4" id="KW-0602">Photosynthesis</keyword>
<keyword evidence="6" id="KW-0479">Metal-binding</keyword>
<accession>Q020W4</accession>
<dbReference type="GO" id="GO:0005506">
    <property type="term" value="F:iron ion binding"/>
    <property type="evidence" value="ECO:0007669"/>
    <property type="project" value="InterPro"/>
</dbReference>
<dbReference type="Gene3D" id="1.10.468.10">
    <property type="entry name" value="Photosynthetic Reaction Center, subunit C, domain 2"/>
    <property type="match status" value="1"/>
</dbReference>
<dbReference type="InterPro" id="IPR023119">
    <property type="entry name" value="Multihaem_cyt_PRC_cyt_su-like"/>
</dbReference>
<dbReference type="GO" id="GO:0009055">
    <property type="term" value="F:electron transfer activity"/>
    <property type="evidence" value="ECO:0007669"/>
    <property type="project" value="InterPro"/>
</dbReference>
<feature type="chain" id="PRO_5004163719" description="Photosynthetic reaction center cytochrome c subunit" evidence="9">
    <location>
        <begin position="20"/>
        <end position="122"/>
    </location>
</feature>
<evidence type="ECO:0000256" key="4">
    <source>
        <dbReference type="ARBA" id="ARBA00022531"/>
    </source>
</evidence>
<proteinExistence type="predicted"/>
<dbReference type="GO" id="GO:0030077">
    <property type="term" value="C:plasma membrane light-harvesting complex"/>
    <property type="evidence" value="ECO:0007669"/>
    <property type="project" value="InterPro"/>
</dbReference>
<comment type="function">
    <text evidence="1">The reaction center of purple bacteria contains a tightly bound cytochrome molecule which re-reduces the photo oxidized primary electron donor.</text>
</comment>
<dbReference type="InterPro" id="IPR036280">
    <property type="entry name" value="Multihaem_cyt_sf"/>
</dbReference>
<evidence type="ECO:0000256" key="9">
    <source>
        <dbReference type="SAM" id="SignalP"/>
    </source>
</evidence>
<dbReference type="GO" id="GO:0020037">
    <property type="term" value="F:heme binding"/>
    <property type="evidence" value="ECO:0007669"/>
    <property type="project" value="InterPro"/>
</dbReference>
<evidence type="ECO:0000313" key="10">
    <source>
        <dbReference type="EMBL" id="ABJ84525.1"/>
    </source>
</evidence>
<evidence type="ECO:0000256" key="7">
    <source>
        <dbReference type="ARBA" id="ARBA00022982"/>
    </source>
</evidence>
<keyword evidence="7" id="KW-0249">Electron transport</keyword>
<dbReference type="SUPFAM" id="SSF48695">
    <property type="entry name" value="Multiheme cytochromes"/>
    <property type="match status" value="1"/>
</dbReference>
<feature type="signal peptide" evidence="9">
    <location>
        <begin position="1"/>
        <end position="19"/>
    </location>
</feature>
<dbReference type="STRING" id="234267.Acid_3553"/>
<keyword evidence="5" id="KW-0349">Heme</keyword>
<sequence>MRFLATVLLLAGAAMYAQDAPKKGPGGPPQPHKNLKILTDDEVRPMMGAFRAALGQQCTFCHVQGDFAADTNPKKDIARKMIKMVNDDNAMFADGKVHVTCYTCHRGKNMPETVPPPAAPGQ</sequence>
<dbReference type="HOGENOM" id="CLU_2025216_0_0_0"/>
<dbReference type="EMBL" id="CP000473">
    <property type="protein sequence ID" value="ABJ84525.1"/>
    <property type="molecule type" value="Genomic_DNA"/>
</dbReference>
<dbReference type="OrthoDB" id="120446at2"/>
<evidence type="ECO:0000256" key="6">
    <source>
        <dbReference type="ARBA" id="ARBA00022723"/>
    </source>
</evidence>
<dbReference type="InterPro" id="IPR003158">
    <property type="entry name" value="Photosyn_RC_cyt_c-su"/>
</dbReference>
<dbReference type="eggNOG" id="ENOG5032SBF">
    <property type="taxonomic scope" value="Bacteria"/>
</dbReference>
<keyword evidence="9" id="KW-0732">Signal</keyword>
<evidence type="ECO:0000256" key="3">
    <source>
        <dbReference type="ARBA" id="ARBA00022448"/>
    </source>
</evidence>
<evidence type="ECO:0000256" key="8">
    <source>
        <dbReference type="ARBA" id="ARBA00023004"/>
    </source>
</evidence>
<dbReference type="NCBIfam" id="NF033196">
    <property type="entry name" value="c_type_nonphoto"/>
    <property type="match status" value="1"/>
</dbReference>
<evidence type="ECO:0000256" key="5">
    <source>
        <dbReference type="ARBA" id="ARBA00022617"/>
    </source>
</evidence>
<dbReference type="AlphaFoldDB" id="Q020W4"/>
<dbReference type="Pfam" id="PF02276">
    <property type="entry name" value="CytoC_RC"/>
    <property type="match status" value="1"/>
</dbReference>
<name>Q020W4_SOLUE</name>
<keyword evidence="3" id="KW-0813">Transport</keyword>
<organism evidence="10">
    <name type="scientific">Solibacter usitatus (strain Ellin6076)</name>
    <dbReference type="NCBI Taxonomy" id="234267"/>
    <lineage>
        <taxon>Bacteria</taxon>
        <taxon>Pseudomonadati</taxon>
        <taxon>Acidobacteriota</taxon>
        <taxon>Terriglobia</taxon>
        <taxon>Bryobacterales</taxon>
        <taxon>Solibacteraceae</taxon>
        <taxon>Candidatus Solibacter</taxon>
    </lineage>
</organism>
<evidence type="ECO:0000256" key="2">
    <source>
        <dbReference type="ARBA" id="ARBA00015978"/>
    </source>
</evidence>
<reference evidence="10" key="1">
    <citation type="submission" date="2006-10" db="EMBL/GenBank/DDBJ databases">
        <title>Complete sequence of Solibacter usitatus Ellin6076.</title>
        <authorList>
            <consortium name="US DOE Joint Genome Institute"/>
            <person name="Copeland A."/>
            <person name="Lucas S."/>
            <person name="Lapidus A."/>
            <person name="Barry K."/>
            <person name="Detter J.C."/>
            <person name="Glavina del Rio T."/>
            <person name="Hammon N."/>
            <person name="Israni S."/>
            <person name="Dalin E."/>
            <person name="Tice H."/>
            <person name="Pitluck S."/>
            <person name="Thompson L.S."/>
            <person name="Brettin T."/>
            <person name="Bruce D."/>
            <person name="Han C."/>
            <person name="Tapia R."/>
            <person name="Gilna P."/>
            <person name="Schmutz J."/>
            <person name="Larimer F."/>
            <person name="Land M."/>
            <person name="Hauser L."/>
            <person name="Kyrpides N."/>
            <person name="Mikhailova N."/>
            <person name="Janssen P.H."/>
            <person name="Kuske C.R."/>
            <person name="Richardson P."/>
        </authorList>
    </citation>
    <scope>NUCLEOTIDE SEQUENCE</scope>
    <source>
        <strain evidence="10">Ellin6076</strain>
    </source>
</reference>
<evidence type="ECO:0000256" key="1">
    <source>
        <dbReference type="ARBA" id="ARBA00003196"/>
    </source>
</evidence>